<feature type="region of interest" description="Disordered" evidence="1">
    <location>
        <begin position="1"/>
        <end position="72"/>
    </location>
</feature>
<protein>
    <submittedName>
        <fullName evidence="2">Uncharacterized protein</fullName>
    </submittedName>
</protein>
<sequence length="547" mass="60688">MGHRPSRSVADRLSSGQQQGYGAPLPVTADDWERANELQHPAYRQPRPSVYSLYPGGYAAQQHSQSQPETMHPRLRQDVVDPAAQAAWRRHRQQLQQWQQQQWQQQREREALEAGARTPLPVGAVSVVKEVVVETQPAPVEAQSPMEPQRSASVVALYQSSEMAETQRLTAIGAAAALEPVPAVVEDQAPAASSPKITAQSILTFPQVTRRPSNGSILPELALDVVDQNRMEQAPAPKRRTSFRASIGRTTSRLKAALSIGVERSAPELEAEPSIDELMLKWKALVSKREEQEANMEGAYDPFQDMIEDAMDLKYKELRGGGRFLIYEEAAELPAKVPIELPVMEEKPAVSKEEGKTWMAHSKKEDEISEFCDPYTGSAQRPSSPSESSGVSGEMIYYPKPRTYDPPPPPPMDCRCATPCTTRCRDPFRQEAEPDTDEAVVEHCVKEQYDWEPSPTDGGWEAKVELDVEVDDTGSPTPSPPRPRESRIPRVASRASSVRRTRAQPAEVPKAPAPAKGRKDSAFVPGAAQSTQSRDRYPKYRQMSSKK</sequence>
<proteinExistence type="predicted"/>
<reference evidence="2 3" key="1">
    <citation type="submission" date="2024-02" db="EMBL/GenBank/DDBJ databases">
        <title>De novo assembly and annotation of 12 fungi associated with fruit tree decline syndrome in Ontario, Canada.</title>
        <authorList>
            <person name="Sulman M."/>
            <person name="Ellouze W."/>
            <person name="Ilyukhin E."/>
        </authorList>
    </citation>
    <scope>NUCLEOTIDE SEQUENCE [LARGE SCALE GENOMIC DNA]</scope>
    <source>
        <strain evidence="2 3">M97-236</strain>
    </source>
</reference>
<feature type="region of interest" description="Disordered" evidence="1">
    <location>
        <begin position="448"/>
        <end position="547"/>
    </location>
</feature>
<feature type="compositionally biased region" description="Low complexity" evidence="1">
    <location>
        <begin position="503"/>
        <end position="515"/>
    </location>
</feature>
<evidence type="ECO:0000256" key="1">
    <source>
        <dbReference type="SAM" id="MobiDB-lite"/>
    </source>
</evidence>
<comment type="caution">
    <text evidence="2">The sequence shown here is derived from an EMBL/GenBank/DDBJ whole genome shotgun (WGS) entry which is preliminary data.</text>
</comment>
<evidence type="ECO:0000313" key="3">
    <source>
        <dbReference type="Proteomes" id="UP001521222"/>
    </source>
</evidence>
<feature type="region of interest" description="Disordered" evidence="1">
    <location>
        <begin position="373"/>
        <end position="411"/>
    </location>
</feature>
<keyword evidence="3" id="KW-1185">Reference proteome</keyword>
<name>A0ABR3QMS3_9PLEO</name>
<accession>A0ABR3QMS3</accession>
<organism evidence="2 3">
    <name type="scientific">Nothophoma quercina</name>
    <dbReference type="NCBI Taxonomy" id="749835"/>
    <lineage>
        <taxon>Eukaryota</taxon>
        <taxon>Fungi</taxon>
        <taxon>Dikarya</taxon>
        <taxon>Ascomycota</taxon>
        <taxon>Pezizomycotina</taxon>
        <taxon>Dothideomycetes</taxon>
        <taxon>Pleosporomycetidae</taxon>
        <taxon>Pleosporales</taxon>
        <taxon>Pleosporineae</taxon>
        <taxon>Didymellaceae</taxon>
        <taxon>Nothophoma</taxon>
    </lineage>
</organism>
<gene>
    <name evidence="2" type="ORF">SLS59_009331</name>
</gene>
<dbReference type="EMBL" id="JAKIXB020000041">
    <property type="protein sequence ID" value="KAL1593451.1"/>
    <property type="molecule type" value="Genomic_DNA"/>
</dbReference>
<feature type="compositionally biased region" description="Low complexity" evidence="1">
    <location>
        <begin position="382"/>
        <end position="401"/>
    </location>
</feature>
<evidence type="ECO:0000313" key="2">
    <source>
        <dbReference type="EMBL" id="KAL1593451.1"/>
    </source>
</evidence>
<dbReference type="Proteomes" id="UP001521222">
    <property type="component" value="Unassembled WGS sequence"/>
</dbReference>